<feature type="region of interest" description="Disordered" evidence="1">
    <location>
        <begin position="1"/>
        <end position="95"/>
    </location>
</feature>
<evidence type="ECO:0008006" key="4">
    <source>
        <dbReference type="Google" id="ProtNLM"/>
    </source>
</evidence>
<dbReference type="AlphaFoldDB" id="A0A420Y0V8"/>
<comment type="caution">
    <text evidence="2">The sequence shown here is derived from an EMBL/GenBank/DDBJ whole genome shotgun (WGS) entry which is preliminary data.</text>
</comment>
<accession>A0A420Y0V8</accession>
<sequence length="199" mass="22423">MPPTTRKSTGSTRGKPANTQRKLSFNHRVTKSVPKSAKESVTASPLRKELLRDKISSDREDAKVEEPTPEPTPEPLQETPKRTEQPAARKSDVELKAESLSDAAITRYWRNLESERMAKRVHQEDLSVGEKLLRYFDVSSQYGPCIGMPRIKRWQRAQKLGLNPPIEVLAVLLKEESKGNKGIERAHMDEIMNATVVGP</sequence>
<dbReference type="GO" id="GO:0003887">
    <property type="term" value="F:DNA-directed DNA polymerase activity"/>
    <property type="evidence" value="ECO:0007669"/>
    <property type="project" value="TreeGrafter"/>
</dbReference>
<dbReference type="GO" id="GO:0006261">
    <property type="term" value="P:DNA-templated DNA replication"/>
    <property type="evidence" value="ECO:0007669"/>
    <property type="project" value="TreeGrafter"/>
</dbReference>
<evidence type="ECO:0000313" key="3">
    <source>
        <dbReference type="Proteomes" id="UP000275385"/>
    </source>
</evidence>
<dbReference type="InterPro" id="IPR007218">
    <property type="entry name" value="DNA_pol_delta_4"/>
</dbReference>
<name>A0A420Y0V8_9PEZI</name>
<dbReference type="GO" id="GO:0000731">
    <property type="term" value="P:DNA synthesis involved in DNA repair"/>
    <property type="evidence" value="ECO:0007669"/>
    <property type="project" value="InterPro"/>
</dbReference>
<feature type="compositionally biased region" description="Polar residues" evidence="1">
    <location>
        <begin position="1"/>
        <end position="23"/>
    </location>
</feature>
<protein>
    <recommendedName>
        <fullName evidence="4">DNA polymerase delta subunit 4</fullName>
    </recommendedName>
</protein>
<dbReference type="Proteomes" id="UP000275385">
    <property type="component" value="Unassembled WGS sequence"/>
</dbReference>
<reference evidence="2 3" key="1">
    <citation type="submission" date="2018-08" db="EMBL/GenBank/DDBJ databases">
        <title>Draft genome of the lignicolous fungus Coniochaeta pulveracea.</title>
        <authorList>
            <person name="Borstlap C.J."/>
            <person name="De Witt R.N."/>
            <person name="Botha A."/>
            <person name="Volschenk H."/>
        </authorList>
    </citation>
    <scope>NUCLEOTIDE SEQUENCE [LARGE SCALE GENOMIC DNA]</scope>
    <source>
        <strain evidence="2 3">CAB683</strain>
    </source>
</reference>
<evidence type="ECO:0000313" key="2">
    <source>
        <dbReference type="EMBL" id="RKU41389.1"/>
    </source>
</evidence>
<dbReference type="STRING" id="177199.A0A420Y0V8"/>
<dbReference type="PANTHER" id="PTHR14303">
    <property type="entry name" value="DNA POLYMERASE DELTA SUBUNIT 4"/>
    <property type="match status" value="1"/>
</dbReference>
<keyword evidence="3" id="KW-1185">Reference proteome</keyword>
<dbReference type="GO" id="GO:0043625">
    <property type="term" value="C:delta DNA polymerase complex"/>
    <property type="evidence" value="ECO:0007669"/>
    <property type="project" value="TreeGrafter"/>
</dbReference>
<dbReference type="PANTHER" id="PTHR14303:SF0">
    <property type="entry name" value="DNA POLYMERASE DELTA SUBUNIT 4"/>
    <property type="match status" value="1"/>
</dbReference>
<feature type="compositionally biased region" description="Basic and acidic residues" evidence="1">
    <location>
        <begin position="79"/>
        <end position="95"/>
    </location>
</feature>
<dbReference type="OrthoDB" id="337486at2759"/>
<dbReference type="EMBL" id="QVQW01000076">
    <property type="protein sequence ID" value="RKU41389.1"/>
    <property type="molecule type" value="Genomic_DNA"/>
</dbReference>
<gene>
    <name evidence="2" type="ORF">DL546_004489</name>
</gene>
<evidence type="ECO:0000256" key="1">
    <source>
        <dbReference type="SAM" id="MobiDB-lite"/>
    </source>
</evidence>
<feature type="compositionally biased region" description="Basic and acidic residues" evidence="1">
    <location>
        <begin position="46"/>
        <end position="66"/>
    </location>
</feature>
<organism evidence="2 3">
    <name type="scientific">Coniochaeta pulveracea</name>
    <dbReference type="NCBI Taxonomy" id="177199"/>
    <lineage>
        <taxon>Eukaryota</taxon>
        <taxon>Fungi</taxon>
        <taxon>Dikarya</taxon>
        <taxon>Ascomycota</taxon>
        <taxon>Pezizomycotina</taxon>
        <taxon>Sordariomycetes</taxon>
        <taxon>Sordariomycetidae</taxon>
        <taxon>Coniochaetales</taxon>
        <taxon>Coniochaetaceae</taxon>
        <taxon>Coniochaeta</taxon>
    </lineage>
</organism>
<proteinExistence type="predicted"/>
<dbReference type="Pfam" id="PF04081">
    <property type="entry name" value="DNA_pol_delta_4"/>
    <property type="match status" value="1"/>
</dbReference>